<feature type="compositionally biased region" description="Low complexity" evidence="1">
    <location>
        <begin position="391"/>
        <end position="402"/>
    </location>
</feature>
<evidence type="ECO:0000313" key="2">
    <source>
        <dbReference type="EMBL" id="QHT24411.1"/>
    </source>
</evidence>
<organism evidence="2">
    <name type="scientific">viral metagenome</name>
    <dbReference type="NCBI Taxonomy" id="1070528"/>
    <lineage>
        <taxon>unclassified sequences</taxon>
        <taxon>metagenomes</taxon>
        <taxon>organismal metagenomes</taxon>
    </lineage>
</organism>
<reference evidence="2" key="1">
    <citation type="journal article" date="2020" name="Nature">
        <title>Giant virus diversity and host interactions through global metagenomics.</title>
        <authorList>
            <person name="Schulz F."/>
            <person name="Roux S."/>
            <person name="Paez-Espino D."/>
            <person name="Jungbluth S."/>
            <person name="Walsh D.A."/>
            <person name="Denef V.J."/>
            <person name="McMahon K.D."/>
            <person name="Konstantinidis K.T."/>
            <person name="Eloe-Fadrosh E.A."/>
            <person name="Kyrpides N.C."/>
            <person name="Woyke T."/>
        </authorList>
    </citation>
    <scope>NUCLEOTIDE SEQUENCE</scope>
    <source>
        <strain evidence="2">GVMAG-M-3300023179-150</strain>
    </source>
</reference>
<sequence length="418" mass="47680">MSDEHTLLENRRKFWPKAEHYCLVGLPNPNQDQYALSIDVKTINHYGLAETIAKYNLKSMNSSGELCDYVPGTDFVVPVQHPSWSVTVLNFAQDLGDDESGRYVVPLPITSFDDNSEATKKKTYINEVSNGVCPVVLSVFSEFFNIFDFAKEENQLLIDNVYGNKNEHKYTPKERALPDIKKFIDYYEDLNKRMGCSDFNYVNAQLMQSLIILCDFLDCKILRDFAISKFAFYIDFQINYYTSMRNQPDKLKAMLAPGTDMSWIENPDVDDVIAELMSQWTGSPSPRARWEAAFGTREEVTKHYNAFKQKISCLFMEEPDPDWEKIEEESKKAGINMEEIYMTTESTRHRDIVLEERSGYAIKVNQIDTDKSPESVAYLEKRSKVTPKPGAASATASAAPAPVNTESGDDDDEEEEDS</sequence>
<evidence type="ECO:0000256" key="1">
    <source>
        <dbReference type="SAM" id="MobiDB-lite"/>
    </source>
</evidence>
<accession>A0A6C0E705</accession>
<protein>
    <submittedName>
        <fullName evidence="2">Uncharacterized protein</fullName>
    </submittedName>
</protein>
<dbReference type="EMBL" id="MN739745">
    <property type="protein sequence ID" value="QHT24411.1"/>
    <property type="molecule type" value="Genomic_DNA"/>
</dbReference>
<dbReference type="AlphaFoldDB" id="A0A6C0E705"/>
<name>A0A6C0E705_9ZZZZ</name>
<feature type="compositionally biased region" description="Acidic residues" evidence="1">
    <location>
        <begin position="407"/>
        <end position="418"/>
    </location>
</feature>
<proteinExistence type="predicted"/>
<feature type="region of interest" description="Disordered" evidence="1">
    <location>
        <begin position="380"/>
        <end position="418"/>
    </location>
</feature>